<evidence type="ECO:0000313" key="1">
    <source>
        <dbReference type="EMBL" id="MPC76446.1"/>
    </source>
</evidence>
<evidence type="ECO:0000313" key="2">
    <source>
        <dbReference type="Proteomes" id="UP000324222"/>
    </source>
</evidence>
<name>A0A5B7I3C4_PORTR</name>
<reference evidence="1 2" key="1">
    <citation type="submission" date="2019-05" db="EMBL/GenBank/DDBJ databases">
        <title>Another draft genome of Portunus trituberculatus and its Hox gene families provides insights of decapod evolution.</title>
        <authorList>
            <person name="Jeong J.-H."/>
            <person name="Song I."/>
            <person name="Kim S."/>
            <person name="Choi T."/>
            <person name="Kim D."/>
            <person name="Ryu S."/>
            <person name="Kim W."/>
        </authorList>
    </citation>
    <scope>NUCLEOTIDE SEQUENCE [LARGE SCALE GENOMIC DNA]</scope>
    <source>
        <tissue evidence="1">Muscle</tissue>
    </source>
</reference>
<dbReference type="AlphaFoldDB" id="A0A5B7I3C4"/>
<proteinExistence type="predicted"/>
<gene>
    <name evidence="1" type="ORF">E2C01_070857</name>
</gene>
<dbReference type="Proteomes" id="UP000324222">
    <property type="component" value="Unassembled WGS sequence"/>
</dbReference>
<keyword evidence="2" id="KW-1185">Reference proteome</keyword>
<accession>A0A5B7I3C4</accession>
<comment type="caution">
    <text evidence="1">The sequence shown here is derived from an EMBL/GenBank/DDBJ whole genome shotgun (WGS) entry which is preliminary data.</text>
</comment>
<protein>
    <submittedName>
        <fullName evidence="1">Uncharacterized protein</fullName>
    </submittedName>
</protein>
<dbReference type="EMBL" id="VSRR010043371">
    <property type="protein sequence ID" value="MPC76446.1"/>
    <property type="molecule type" value="Genomic_DNA"/>
</dbReference>
<organism evidence="1 2">
    <name type="scientific">Portunus trituberculatus</name>
    <name type="common">Swimming crab</name>
    <name type="synonym">Neptunus trituberculatus</name>
    <dbReference type="NCBI Taxonomy" id="210409"/>
    <lineage>
        <taxon>Eukaryota</taxon>
        <taxon>Metazoa</taxon>
        <taxon>Ecdysozoa</taxon>
        <taxon>Arthropoda</taxon>
        <taxon>Crustacea</taxon>
        <taxon>Multicrustacea</taxon>
        <taxon>Malacostraca</taxon>
        <taxon>Eumalacostraca</taxon>
        <taxon>Eucarida</taxon>
        <taxon>Decapoda</taxon>
        <taxon>Pleocyemata</taxon>
        <taxon>Brachyura</taxon>
        <taxon>Eubrachyura</taxon>
        <taxon>Portunoidea</taxon>
        <taxon>Portunidae</taxon>
        <taxon>Portuninae</taxon>
        <taxon>Portunus</taxon>
    </lineage>
</organism>
<sequence>MGMLNILLGQCKVSECQTPPRPELDGHLIRLGVRCSGAHPALIETLAGLAAAGQQTVTLTFLLTSPSLPCYVT</sequence>